<accession>A0ABP8S2T4</accession>
<dbReference type="EMBL" id="BAABGT010000102">
    <property type="protein sequence ID" value="GAA4557695.1"/>
    <property type="molecule type" value="Genomic_DNA"/>
</dbReference>
<evidence type="ECO:0000256" key="1">
    <source>
        <dbReference type="SAM" id="MobiDB-lite"/>
    </source>
</evidence>
<sequence>MTALADHQDQTHNLLRRALGLPTAGGYIWDGQDLHGPCEACGRQAQLTAPPPLPEGTPVVDLVPDPHALDTAARTVRMLVDVLDQRRPPHQLRERVHPRVLRYVNALPSGHQRLPRRRPTAEPARRATP</sequence>
<comment type="caution">
    <text evidence="2">The sequence shown here is derived from an EMBL/GenBank/DDBJ whole genome shotgun (WGS) entry which is preliminary data.</text>
</comment>
<keyword evidence="3" id="KW-1185">Reference proteome</keyword>
<name>A0ABP8S2T4_9PSEU</name>
<protein>
    <submittedName>
        <fullName evidence="2">Uncharacterized protein</fullName>
    </submittedName>
</protein>
<evidence type="ECO:0000313" key="2">
    <source>
        <dbReference type="EMBL" id="GAA4557695.1"/>
    </source>
</evidence>
<proteinExistence type="predicted"/>
<feature type="compositionally biased region" description="Basic and acidic residues" evidence="1">
    <location>
        <begin position="119"/>
        <end position="129"/>
    </location>
</feature>
<dbReference type="Proteomes" id="UP001501598">
    <property type="component" value="Unassembled WGS sequence"/>
</dbReference>
<feature type="region of interest" description="Disordered" evidence="1">
    <location>
        <begin position="105"/>
        <end position="129"/>
    </location>
</feature>
<organism evidence="2 3">
    <name type="scientific">Pseudonocardia xishanensis</name>
    <dbReference type="NCBI Taxonomy" id="630995"/>
    <lineage>
        <taxon>Bacteria</taxon>
        <taxon>Bacillati</taxon>
        <taxon>Actinomycetota</taxon>
        <taxon>Actinomycetes</taxon>
        <taxon>Pseudonocardiales</taxon>
        <taxon>Pseudonocardiaceae</taxon>
        <taxon>Pseudonocardia</taxon>
    </lineage>
</organism>
<gene>
    <name evidence="2" type="ORF">GCM10023175_62620</name>
</gene>
<dbReference type="RefSeq" id="WP_345426468.1">
    <property type="nucleotide sequence ID" value="NZ_BAABGT010000102.1"/>
</dbReference>
<reference evidence="3" key="1">
    <citation type="journal article" date="2019" name="Int. J. Syst. Evol. Microbiol.">
        <title>The Global Catalogue of Microorganisms (GCM) 10K type strain sequencing project: providing services to taxonomists for standard genome sequencing and annotation.</title>
        <authorList>
            <consortium name="The Broad Institute Genomics Platform"/>
            <consortium name="The Broad Institute Genome Sequencing Center for Infectious Disease"/>
            <person name="Wu L."/>
            <person name="Ma J."/>
        </authorList>
    </citation>
    <scope>NUCLEOTIDE SEQUENCE [LARGE SCALE GENOMIC DNA]</scope>
    <source>
        <strain evidence="3">JCM 17906</strain>
    </source>
</reference>
<evidence type="ECO:0000313" key="3">
    <source>
        <dbReference type="Proteomes" id="UP001501598"/>
    </source>
</evidence>